<dbReference type="Proteomes" id="UP000283383">
    <property type="component" value="Unassembled WGS sequence"/>
</dbReference>
<keyword evidence="2" id="KW-0808">Transferase</keyword>
<dbReference type="SUPFAM" id="SSF53335">
    <property type="entry name" value="S-adenosyl-L-methionine-dependent methyltransferases"/>
    <property type="match status" value="1"/>
</dbReference>
<name>A0A420HTW6_9PEZI</name>
<evidence type="ECO:0000313" key="2">
    <source>
        <dbReference type="EMBL" id="RKF60856.1"/>
    </source>
</evidence>
<protein>
    <submittedName>
        <fullName evidence="2">Putative s-adenosyl-l-methionine-dependent methyltransferase</fullName>
    </submittedName>
</protein>
<feature type="domain" description="Ribosomal RNA methyltransferase FtsJ" evidence="1">
    <location>
        <begin position="109"/>
        <end position="292"/>
    </location>
</feature>
<comment type="caution">
    <text evidence="2">The sequence shown here is derived from an EMBL/GenBank/DDBJ whole genome shotgun (WGS) entry which is preliminary data.</text>
</comment>
<evidence type="ECO:0000259" key="1">
    <source>
        <dbReference type="Pfam" id="PF01728"/>
    </source>
</evidence>
<keyword evidence="3" id="KW-1185">Reference proteome</keyword>
<dbReference type="InterPro" id="IPR002877">
    <property type="entry name" value="RNA_MeTrfase_FtsJ_dom"/>
</dbReference>
<organism evidence="2 3">
    <name type="scientific">Golovinomyces cichoracearum</name>
    <dbReference type="NCBI Taxonomy" id="62708"/>
    <lineage>
        <taxon>Eukaryota</taxon>
        <taxon>Fungi</taxon>
        <taxon>Dikarya</taxon>
        <taxon>Ascomycota</taxon>
        <taxon>Pezizomycotina</taxon>
        <taxon>Leotiomycetes</taxon>
        <taxon>Erysiphales</taxon>
        <taxon>Erysiphaceae</taxon>
        <taxon>Golovinomyces</taxon>
    </lineage>
</organism>
<gene>
    <name evidence="2" type="ORF">GcM3_161001</name>
</gene>
<dbReference type="EMBL" id="MCBQ01016159">
    <property type="protein sequence ID" value="RKF60856.1"/>
    <property type="molecule type" value="Genomic_DNA"/>
</dbReference>
<dbReference type="InterPro" id="IPR029063">
    <property type="entry name" value="SAM-dependent_MTases_sf"/>
</dbReference>
<proteinExistence type="predicted"/>
<dbReference type="Gene3D" id="3.40.50.150">
    <property type="entry name" value="Vaccinia Virus protein VP39"/>
    <property type="match status" value="1"/>
</dbReference>
<dbReference type="GO" id="GO:0008168">
    <property type="term" value="F:methyltransferase activity"/>
    <property type="evidence" value="ECO:0007669"/>
    <property type="project" value="UniProtKB-KW"/>
</dbReference>
<dbReference type="STRING" id="62708.A0A420HTW6"/>
<evidence type="ECO:0000313" key="3">
    <source>
        <dbReference type="Proteomes" id="UP000283383"/>
    </source>
</evidence>
<dbReference type="GO" id="GO:0032259">
    <property type="term" value="P:methylation"/>
    <property type="evidence" value="ECO:0007669"/>
    <property type="project" value="UniProtKB-KW"/>
</dbReference>
<sequence>MDMSTSDIFVIPESEIPDFFVETEGKDSWNYKYVLKKYLLQRDAEFRRLSEFRHRGWEINKEEGDAFFKLQRHIADNANQESRKLFFGMMIKIAKDMHQATGIFDFKANLNRSPRILDICMAPGGFTAAALNICRNARCYGLTLPKKLGGHELILEKSKLCGLHQLDITMMIKEYSDSPIPHNHPQIREFTTIRLFNSYKFDLIFCDGKVLRTHQRPTWRENNEGTRLMLSQLILSMQRIRNGGTIVVLLHKIDCWDSILTIRDFSDFSDVQLYKPPKAHKTRSSFYLIARNIDIEHEKARRTLRFWRDQWWEATFGGEDGLGKKLHPSVGDVLELLDDFGEQFIRIARPIWRIQADGLSRTIYAGNFTDLNLED</sequence>
<dbReference type="AlphaFoldDB" id="A0A420HTW6"/>
<accession>A0A420HTW6</accession>
<reference evidence="2 3" key="1">
    <citation type="journal article" date="2018" name="BMC Genomics">
        <title>Comparative genome analyses reveal sequence features reflecting distinct modes of host-adaptation between dicot and monocot powdery mildew.</title>
        <authorList>
            <person name="Wu Y."/>
            <person name="Ma X."/>
            <person name="Pan Z."/>
            <person name="Kale S.D."/>
            <person name="Song Y."/>
            <person name="King H."/>
            <person name="Zhang Q."/>
            <person name="Presley C."/>
            <person name="Deng X."/>
            <person name="Wei C.I."/>
            <person name="Xiao S."/>
        </authorList>
    </citation>
    <scope>NUCLEOTIDE SEQUENCE [LARGE SCALE GENOMIC DNA]</scope>
    <source>
        <strain evidence="2">UMSG3</strain>
    </source>
</reference>
<keyword evidence="2" id="KW-0489">Methyltransferase</keyword>
<dbReference type="Pfam" id="PF01728">
    <property type="entry name" value="FtsJ"/>
    <property type="match status" value="1"/>
</dbReference>